<dbReference type="Pfam" id="PF24564">
    <property type="entry name" value="DUF7605"/>
    <property type="match status" value="1"/>
</dbReference>
<dbReference type="EMBL" id="ML975361">
    <property type="protein sequence ID" value="KAF1831542.1"/>
    <property type="molecule type" value="Genomic_DNA"/>
</dbReference>
<evidence type="ECO:0000259" key="3">
    <source>
        <dbReference type="Pfam" id="PF24564"/>
    </source>
</evidence>
<evidence type="ECO:0000313" key="4">
    <source>
        <dbReference type="EMBL" id="KAF1831542.1"/>
    </source>
</evidence>
<dbReference type="PANTHER" id="PTHR36681:SF3">
    <property type="entry name" value="NUCLEAR GTPASE, GERMINAL CENTER-ASSOCIATED, TANDEM DUPLICATE 3"/>
    <property type="match status" value="1"/>
</dbReference>
<feature type="domain" description="DUF7605" evidence="3">
    <location>
        <begin position="636"/>
        <end position="790"/>
    </location>
</feature>
<dbReference type="Pfam" id="PF00350">
    <property type="entry name" value="Dynamin_N"/>
    <property type="match status" value="1"/>
</dbReference>
<dbReference type="OrthoDB" id="3689075at2759"/>
<dbReference type="AlphaFoldDB" id="A0A6A5K9Y8"/>
<dbReference type="PANTHER" id="PTHR36681">
    <property type="entry name" value="NUCLEAR GTPASE, GERMINAL CENTER-ASSOCIATED, TANDEM DUPLICATE 3"/>
    <property type="match status" value="1"/>
</dbReference>
<evidence type="ECO:0008006" key="6">
    <source>
        <dbReference type="Google" id="ProtNLM"/>
    </source>
</evidence>
<dbReference type="Proteomes" id="UP000800040">
    <property type="component" value="Unassembled WGS sequence"/>
</dbReference>
<accession>A0A6A5K9Y8</accession>
<protein>
    <recommendedName>
        <fullName evidence="6">P-loop containing nucleoside triphosphate hydrolase protein</fullName>
    </recommendedName>
</protein>
<dbReference type="InterPro" id="IPR056024">
    <property type="entry name" value="DUF7605"/>
</dbReference>
<gene>
    <name evidence="4" type="ORF">BDW02DRAFT_505000</name>
</gene>
<dbReference type="SUPFAM" id="SSF52540">
    <property type="entry name" value="P-loop containing nucleoside triphosphate hydrolases"/>
    <property type="match status" value="1"/>
</dbReference>
<feature type="domain" description="Dynamin N-terminal" evidence="2">
    <location>
        <begin position="156"/>
        <end position="423"/>
    </location>
</feature>
<dbReference type="Gene3D" id="3.40.50.300">
    <property type="entry name" value="P-loop containing nucleotide triphosphate hydrolases"/>
    <property type="match status" value="1"/>
</dbReference>
<evidence type="ECO:0000256" key="1">
    <source>
        <dbReference type="SAM" id="MobiDB-lite"/>
    </source>
</evidence>
<evidence type="ECO:0000313" key="5">
    <source>
        <dbReference type="Proteomes" id="UP000800040"/>
    </source>
</evidence>
<feature type="compositionally biased region" description="Polar residues" evidence="1">
    <location>
        <begin position="1"/>
        <end position="18"/>
    </location>
</feature>
<organism evidence="4 5">
    <name type="scientific">Decorospora gaudefroyi</name>
    <dbReference type="NCBI Taxonomy" id="184978"/>
    <lineage>
        <taxon>Eukaryota</taxon>
        <taxon>Fungi</taxon>
        <taxon>Dikarya</taxon>
        <taxon>Ascomycota</taxon>
        <taxon>Pezizomycotina</taxon>
        <taxon>Dothideomycetes</taxon>
        <taxon>Pleosporomycetidae</taxon>
        <taxon>Pleosporales</taxon>
        <taxon>Pleosporineae</taxon>
        <taxon>Pleosporaceae</taxon>
        <taxon>Decorospora</taxon>
    </lineage>
</organism>
<evidence type="ECO:0000259" key="2">
    <source>
        <dbReference type="Pfam" id="PF00350"/>
    </source>
</evidence>
<feature type="region of interest" description="Disordered" evidence="1">
    <location>
        <begin position="1"/>
        <end position="23"/>
    </location>
</feature>
<dbReference type="InterPro" id="IPR045063">
    <property type="entry name" value="Dynamin_N"/>
</dbReference>
<dbReference type="InterPro" id="IPR027417">
    <property type="entry name" value="P-loop_NTPase"/>
</dbReference>
<name>A0A6A5K9Y8_9PLEO</name>
<proteinExistence type="predicted"/>
<dbReference type="CDD" id="cd00882">
    <property type="entry name" value="Ras_like_GTPase"/>
    <property type="match status" value="1"/>
</dbReference>
<sequence length="905" mass="104069">MSDSSTPQLAIRQVSTTPTRKRPGKCRTIHLLLRLLNIAAPDDLESPRYPRPTTLLERQLDRKLEEYDEWNTRLFNDLTLVGDDDPSFVRHNPKMERLPDEPMYHPAFEKAKTECQQIIRNITKRLQADEDTQLSASLRLRLDYAYRIFQSDQKYVGFLGQTGQGKSTLLGVLLGNTDLTVKSSCGESVTRLPLVYSQSRGSADTAKYEAELEMCNPRTCRDSIRTHVDNVLASLEKYDQGLHTDNQDQGDHSREILKGLFSDRPEFASDAALDEYLRSGSKEGNIYDELSQWVEERRRHVRDTTSRCFHAPTPTELMTTLAPFADLESFTPESKWPFNASSLVAKIHIFAELRLRLTFGDFPGLGDINKDRETKTRRQIEQCNVVVIVEDVNRACSSQFLDECLKEQYRRRPHQKVIVVLTKSEKDFDVNNRLNLAFDAAELEQLEYLKLRKEEISRQKQALHFRQYEKRQRLTYEAKWIELAEKEIFVRERSGRSEKKLKERYTTISNGGELSIFSVSAADYEKNLKGYSQMDDEPPLSAKATGIPDLMYELAKIPHEQVQDDMVQFFETTFPELLSSVELACTAPSMDVKPKIKYDFEDVVEAFKSQVDDSLRTLEEAEIIPFHSRVREFIPGWGQSAHILCAKWQDWHPASVRAFLAKRGSHRTRKVGTASWNEELLGIAQEDLDPAFWHLERRIRPWAVRLRATICGKVDAFIEQLRDEVSDLNSAAFVENVKKKRSSLINSFAFIEESIRKFLRQVNGQATNDGHGDFFSSAMTDIYQQAQKTTRKPYKDSAMQIFEDGVCATGGPFDAIPEGIEEAWRDHRTKVLDKAMAHFGLVIHEIQRGYNKLANKHEKKQPEVSQVRKDLVQMVRDARKKCDGEILGWLLEAGLDPNLGKRRKV</sequence>
<keyword evidence="5" id="KW-1185">Reference proteome</keyword>
<reference evidence="4" key="1">
    <citation type="submission" date="2020-01" db="EMBL/GenBank/DDBJ databases">
        <authorList>
            <consortium name="DOE Joint Genome Institute"/>
            <person name="Haridas S."/>
            <person name="Albert R."/>
            <person name="Binder M."/>
            <person name="Bloem J."/>
            <person name="Labutti K."/>
            <person name="Salamov A."/>
            <person name="Andreopoulos B."/>
            <person name="Baker S.E."/>
            <person name="Barry K."/>
            <person name="Bills G."/>
            <person name="Bluhm B.H."/>
            <person name="Cannon C."/>
            <person name="Castanera R."/>
            <person name="Culley D.E."/>
            <person name="Daum C."/>
            <person name="Ezra D."/>
            <person name="Gonzalez J.B."/>
            <person name="Henrissat B."/>
            <person name="Kuo A."/>
            <person name="Liang C."/>
            <person name="Lipzen A."/>
            <person name="Lutzoni F."/>
            <person name="Magnuson J."/>
            <person name="Mondo S."/>
            <person name="Nolan M."/>
            <person name="Ohm R."/>
            <person name="Pangilinan J."/>
            <person name="Park H.-J."/>
            <person name="Ramirez L."/>
            <person name="Alfaro M."/>
            <person name="Sun H."/>
            <person name="Tritt A."/>
            <person name="Yoshinaga Y."/>
            <person name="Zwiers L.-H."/>
            <person name="Turgeon B.G."/>
            <person name="Goodwin S.B."/>
            <person name="Spatafora J.W."/>
            <person name="Crous P.W."/>
            <person name="Grigoriev I.V."/>
        </authorList>
    </citation>
    <scope>NUCLEOTIDE SEQUENCE</scope>
    <source>
        <strain evidence="4">P77</strain>
    </source>
</reference>